<dbReference type="GeneID" id="3702322"/>
<dbReference type="AlphaFoldDB" id="A0A1U7EZI3"/>
<dbReference type="RefSeq" id="WP_011324345.1">
    <property type="nucleotide sequence ID" value="NC_007426.1"/>
</dbReference>
<dbReference type="KEGG" id="nph:NP_5290A"/>
<name>A0A1U7EZI3_NATPD</name>
<organism evidence="2 3">
    <name type="scientific">Natronomonas pharaonis (strain ATCC 35678 / DSM 2160 / CIP 103997 / JCM 8858 / NBRC 14720 / NCIMB 2260 / Gabara)</name>
    <name type="common">Halobacterium pharaonis</name>
    <dbReference type="NCBI Taxonomy" id="348780"/>
    <lineage>
        <taxon>Archaea</taxon>
        <taxon>Methanobacteriati</taxon>
        <taxon>Methanobacteriota</taxon>
        <taxon>Stenosarchaea group</taxon>
        <taxon>Halobacteria</taxon>
        <taxon>Halobacteriales</taxon>
        <taxon>Natronomonadaceae</taxon>
        <taxon>Natronomonas</taxon>
    </lineage>
</organism>
<dbReference type="EnsemblBacteria" id="CAI50736">
    <property type="protein sequence ID" value="CAI50736"/>
    <property type="gene ID" value="NP_5290A"/>
</dbReference>
<evidence type="ECO:0000256" key="1">
    <source>
        <dbReference type="SAM" id="Phobius"/>
    </source>
</evidence>
<keyword evidence="1" id="KW-0472">Membrane</keyword>
<dbReference type="Proteomes" id="UP000002698">
    <property type="component" value="Chromosome"/>
</dbReference>
<keyword evidence="3" id="KW-1185">Reference proteome</keyword>
<dbReference type="HOGENOM" id="CLU_2712949_0_0_2"/>
<reference evidence="2 3" key="1">
    <citation type="journal article" date="2005" name="Genome Res.">
        <title>Living with two extremes: conclusions from the genome sequence of Natronomonas pharaonis.</title>
        <authorList>
            <person name="Falb M."/>
            <person name="Pfeiffer F."/>
            <person name="Palm P."/>
            <person name="Rodewald K."/>
            <person name="Hickmann V."/>
            <person name="Tittor J."/>
            <person name="Oesterhelt D."/>
        </authorList>
    </citation>
    <scope>NUCLEOTIDE SEQUENCE [LARGE SCALE GENOMIC DNA]</scope>
    <source>
        <strain evidence="3">ATCC 35678 / DSM 2160 / CIP 103997 / JCM 8858 / NBRC 14720 / NCIMB 2260 / Gabara</strain>
    </source>
</reference>
<proteinExistence type="predicted"/>
<dbReference type="EMBL" id="CR936257">
    <property type="protein sequence ID" value="CAI50736.1"/>
    <property type="molecule type" value="Genomic_DNA"/>
</dbReference>
<sequence>MSEPNSTYGKAGVGVLLLAAVVWSAAVVLAESGAAPDATTQGIGYVGLALLAVGMVAHVLLILSAYGPDDLE</sequence>
<accession>A0A1U7EZI3</accession>
<evidence type="ECO:0000313" key="3">
    <source>
        <dbReference type="Proteomes" id="UP000002698"/>
    </source>
</evidence>
<keyword evidence="1" id="KW-0812">Transmembrane</keyword>
<dbReference type="STRING" id="348780.NP_5290A"/>
<gene>
    <name evidence="2" type="ordered locus">NP_5290A</name>
</gene>
<keyword evidence="1" id="KW-1133">Transmembrane helix</keyword>
<protein>
    <submittedName>
        <fullName evidence="2">Uncharacterized protein</fullName>
    </submittedName>
</protein>
<evidence type="ECO:0000313" key="2">
    <source>
        <dbReference type="EMBL" id="CAI50736.1"/>
    </source>
</evidence>
<feature type="transmembrane region" description="Helical" evidence="1">
    <location>
        <begin position="46"/>
        <end position="66"/>
    </location>
</feature>